<dbReference type="EMBL" id="JBAMMX010000016">
    <property type="protein sequence ID" value="KAK6925089.1"/>
    <property type="molecule type" value="Genomic_DNA"/>
</dbReference>
<keyword evidence="1 4" id="KW-0347">Helicase</keyword>
<dbReference type="AlphaFoldDB" id="A0AAN8V219"/>
<feature type="compositionally biased region" description="Basic and acidic residues" evidence="2">
    <location>
        <begin position="138"/>
        <end position="158"/>
    </location>
</feature>
<protein>
    <submittedName>
        <fullName evidence="4">DEAD-box helicase, OB fold</fullName>
    </submittedName>
</protein>
<keyword evidence="1 4" id="KW-0067">ATP-binding</keyword>
<comment type="caution">
    <text evidence="4">The sequence shown here is derived from an EMBL/GenBank/DDBJ whole genome shotgun (WGS) entry which is preliminary data.</text>
</comment>
<reference evidence="4 5" key="1">
    <citation type="submission" date="2023-12" db="EMBL/GenBank/DDBJ databases">
        <title>A high-quality genome assembly for Dillenia turbinata (Dilleniales).</title>
        <authorList>
            <person name="Chanderbali A."/>
        </authorList>
    </citation>
    <scope>NUCLEOTIDE SEQUENCE [LARGE SCALE GENOMIC DNA]</scope>
    <source>
        <strain evidence="4">LSX21</strain>
        <tissue evidence="4">Leaf</tissue>
    </source>
</reference>
<keyword evidence="5" id="KW-1185">Reference proteome</keyword>
<feature type="region of interest" description="Disordered" evidence="2">
    <location>
        <begin position="77"/>
        <end position="96"/>
    </location>
</feature>
<evidence type="ECO:0000313" key="4">
    <source>
        <dbReference type="EMBL" id="KAK6925089.1"/>
    </source>
</evidence>
<gene>
    <name evidence="4" type="ORF">RJ641_009415</name>
</gene>
<name>A0AAN8V219_9MAGN</name>
<keyword evidence="1 4" id="KW-0378">Hydrolase</keyword>
<dbReference type="InterPro" id="IPR011709">
    <property type="entry name" value="DEAD-box_helicase_OB_fold"/>
</dbReference>
<accession>A0AAN8V219</accession>
<evidence type="ECO:0000313" key="5">
    <source>
        <dbReference type="Proteomes" id="UP001370490"/>
    </source>
</evidence>
<dbReference type="Proteomes" id="UP001370490">
    <property type="component" value="Unassembled WGS sequence"/>
</dbReference>
<feature type="domain" description="DEAD-box helicase OB fold" evidence="3">
    <location>
        <begin position="312"/>
        <end position="348"/>
    </location>
</feature>
<dbReference type="GO" id="GO:0004386">
    <property type="term" value="F:helicase activity"/>
    <property type="evidence" value="ECO:0007669"/>
    <property type="project" value="UniProtKB-KW"/>
</dbReference>
<keyword evidence="1 4" id="KW-0547">Nucleotide-binding</keyword>
<evidence type="ECO:0000259" key="3">
    <source>
        <dbReference type="Pfam" id="PF07717"/>
    </source>
</evidence>
<evidence type="ECO:0000256" key="2">
    <source>
        <dbReference type="SAM" id="MobiDB-lite"/>
    </source>
</evidence>
<proteinExistence type="predicted"/>
<organism evidence="4 5">
    <name type="scientific">Dillenia turbinata</name>
    <dbReference type="NCBI Taxonomy" id="194707"/>
    <lineage>
        <taxon>Eukaryota</taxon>
        <taxon>Viridiplantae</taxon>
        <taxon>Streptophyta</taxon>
        <taxon>Embryophyta</taxon>
        <taxon>Tracheophyta</taxon>
        <taxon>Spermatophyta</taxon>
        <taxon>Magnoliopsida</taxon>
        <taxon>eudicotyledons</taxon>
        <taxon>Gunneridae</taxon>
        <taxon>Pentapetalae</taxon>
        <taxon>Dilleniales</taxon>
        <taxon>Dilleniaceae</taxon>
        <taxon>Dillenia</taxon>
    </lineage>
</organism>
<dbReference type="Pfam" id="PF07717">
    <property type="entry name" value="OB_NTP_bind"/>
    <property type="match status" value="1"/>
</dbReference>
<sequence length="369" mass="42795">MGSESNLKAWVSDKLISILGYSLPPVVQYIIALSKQVSSPADAVGKLHYQKQEREAAMLAKMQKSYAILDADDDNDDVAGGELAPSTSATLPSKKADSQNKRSVFSFVVVLAQEEERQVKRCMSDDGDDSESEEEMLQDQREREQLEKKNIRERDAARTKKKRQFEDLMRWNNEISTLRKVSRQEYLKKREQKKLEEIRDDIEDEQYLFDGVKLIDKEYRVFCLNDTFNWSHGLPNQLPLLEEDSNPCEIQYRNLMALVKVYVLKSYRVILPFLLILSKRSKNFEWISSGSCFDAETDTTAHSLQDAKKSTVLQRWVVYHKLVLTTKEYMRQVTELKPEWLVKIASHYYEKDVKDNASKKMPRGEGQPS</sequence>
<feature type="region of interest" description="Disordered" evidence="2">
    <location>
        <begin position="119"/>
        <end position="158"/>
    </location>
</feature>
<feature type="compositionally biased region" description="Acidic residues" evidence="2">
    <location>
        <begin position="125"/>
        <end position="137"/>
    </location>
</feature>
<evidence type="ECO:0000256" key="1">
    <source>
        <dbReference type="ARBA" id="ARBA00022806"/>
    </source>
</evidence>